<gene>
    <name evidence="3" type="ordered locus">Cagg_0707</name>
</gene>
<dbReference type="RefSeq" id="WP_012615997.1">
    <property type="nucleotide sequence ID" value="NC_011831.1"/>
</dbReference>
<dbReference type="Gene3D" id="3.60.110.10">
    <property type="entry name" value="Carbon-nitrogen hydrolase"/>
    <property type="match status" value="1"/>
</dbReference>
<dbReference type="InterPro" id="IPR003010">
    <property type="entry name" value="C-N_Hydrolase"/>
</dbReference>
<dbReference type="FunFam" id="3.60.110.10:FF:000010">
    <property type="entry name" value="Carbon-nitrogen hydrolase"/>
    <property type="match status" value="1"/>
</dbReference>
<dbReference type="Proteomes" id="UP000002508">
    <property type="component" value="Chromosome"/>
</dbReference>
<dbReference type="GO" id="GO:0016746">
    <property type="term" value="F:acyltransferase activity"/>
    <property type="evidence" value="ECO:0007669"/>
    <property type="project" value="UniProtKB-KW"/>
</dbReference>
<dbReference type="InterPro" id="IPR036526">
    <property type="entry name" value="C-N_Hydrolase_sf"/>
</dbReference>
<evidence type="ECO:0000259" key="2">
    <source>
        <dbReference type="PROSITE" id="PS50263"/>
    </source>
</evidence>
<dbReference type="PANTHER" id="PTHR43674">
    <property type="entry name" value="NITRILASE C965.09-RELATED"/>
    <property type="match status" value="1"/>
</dbReference>
<reference evidence="3" key="1">
    <citation type="submission" date="2008-12" db="EMBL/GenBank/DDBJ databases">
        <title>Complete sequence of Chloroflexus aggregans DSM 9485.</title>
        <authorList>
            <consortium name="US DOE Joint Genome Institute"/>
            <person name="Lucas S."/>
            <person name="Copeland A."/>
            <person name="Lapidus A."/>
            <person name="Glavina del Rio T."/>
            <person name="Dalin E."/>
            <person name="Tice H."/>
            <person name="Pitluck S."/>
            <person name="Foster B."/>
            <person name="Larimer F."/>
            <person name="Land M."/>
            <person name="Hauser L."/>
            <person name="Kyrpides N."/>
            <person name="Mikhailova N."/>
            <person name="Bryant D."/>
            <person name="Richardson P."/>
        </authorList>
    </citation>
    <scope>NUCLEOTIDE SEQUENCE</scope>
    <source>
        <strain evidence="3">DSM 9485</strain>
    </source>
</reference>
<evidence type="ECO:0000313" key="3">
    <source>
        <dbReference type="EMBL" id="ACL23631.1"/>
    </source>
</evidence>
<dbReference type="AlphaFoldDB" id="B8G4Z8"/>
<dbReference type="STRING" id="326427.Cagg_0707"/>
<proteinExistence type="predicted"/>
<keyword evidence="1" id="KW-0378">Hydrolase</keyword>
<dbReference type="EMBL" id="CP001337">
    <property type="protein sequence ID" value="ACL23631.1"/>
    <property type="molecule type" value="Genomic_DNA"/>
</dbReference>
<dbReference type="CDD" id="cd07573">
    <property type="entry name" value="CPA"/>
    <property type="match status" value="1"/>
</dbReference>
<protein>
    <submittedName>
        <fullName evidence="3">Nitrilase/cyanide hydratase and apolipoprotein N-acyltransferase</fullName>
    </submittedName>
</protein>
<sequence>MSKRIVNVGLVQMRCTADPDTNLAQAEADIRTAAAQGAQIVCLPELFRSLYFCQSEDHANFALAEPVPGPSTERLSALAAELGVVIVASLFEKRAEGLYHNTAVVLDADGRYLGKYRKMHIPDDPLFYEKFYFTPGDLGFKVFKTRYARIGVLICWDQWYPEAARLTALRGADILCYPTAIGWHPSEKAEYGVAQHQSWEIIQRSHGIANGCYVVSVNRTGHEGDPDGGIEFWGQSFISDPAGMVIARAPVDEPAVLVAPVDLDKIDVQRTHWPFLRDRRIDAYGEITRRYIDEE</sequence>
<dbReference type="Pfam" id="PF00795">
    <property type="entry name" value="CN_hydrolase"/>
    <property type="match status" value="1"/>
</dbReference>
<dbReference type="PANTHER" id="PTHR43674:SF2">
    <property type="entry name" value="BETA-UREIDOPROPIONASE"/>
    <property type="match status" value="1"/>
</dbReference>
<name>B8G4Z8_CHLAD</name>
<dbReference type="PROSITE" id="PS50263">
    <property type="entry name" value="CN_HYDROLASE"/>
    <property type="match status" value="1"/>
</dbReference>
<dbReference type="GO" id="GO:0050126">
    <property type="term" value="F:N-carbamoylputrescine amidase activity"/>
    <property type="evidence" value="ECO:0007669"/>
    <property type="project" value="TreeGrafter"/>
</dbReference>
<evidence type="ECO:0000256" key="1">
    <source>
        <dbReference type="ARBA" id="ARBA00022801"/>
    </source>
</evidence>
<dbReference type="GO" id="GO:0033388">
    <property type="term" value="P:putrescine biosynthetic process from arginine"/>
    <property type="evidence" value="ECO:0007669"/>
    <property type="project" value="TreeGrafter"/>
</dbReference>
<dbReference type="HOGENOM" id="CLU_030130_4_0_0"/>
<evidence type="ECO:0000313" key="4">
    <source>
        <dbReference type="Proteomes" id="UP000002508"/>
    </source>
</evidence>
<feature type="domain" description="CN hydrolase" evidence="2">
    <location>
        <begin position="6"/>
        <end position="263"/>
    </location>
</feature>
<organism evidence="3 4">
    <name type="scientific">Chloroflexus aggregans (strain MD-66 / DSM 9485)</name>
    <dbReference type="NCBI Taxonomy" id="326427"/>
    <lineage>
        <taxon>Bacteria</taxon>
        <taxon>Bacillati</taxon>
        <taxon>Chloroflexota</taxon>
        <taxon>Chloroflexia</taxon>
        <taxon>Chloroflexales</taxon>
        <taxon>Chloroflexineae</taxon>
        <taxon>Chloroflexaceae</taxon>
        <taxon>Chloroflexus</taxon>
    </lineage>
</organism>
<dbReference type="InterPro" id="IPR050345">
    <property type="entry name" value="Aliph_Amidase/BUP"/>
</dbReference>
<dbReference type="eggNOG" id="COG0388">
    <property type="taxonomic scope" value="Bacteria"/>
</dbReference>
<dbReference type="SUPFAM" id="SSF56317">
    <property type="entry name" value="Carbon-nitrogen hydrolase"/>
    <property type="match status" value="1"/>
</dbReference>
<keyword evidence="4" id="KW-1185">Reference proteome</keyword>
<accession>B8G4Z8</accession>
<dbReference type="OrthoDB" id="9811121at2"/>
<dbReference type="KEGG" id="cag:Cagg_0707"/>